<dbReference type="EMBL" id="LS483254">
    <property type="protein sequence ID" value="SQD93203.1"/>
    <property type="molecule type" value="Genomic_DNA"/>
</dbReference>
<dbReference type="RefSeq" id="WP_122031602.1">
    <property type="nucleotide sequence ID" value="NZ_LS483254.1"/>
</dbReference>
<dbReference type="Pfam" id="PF13490">
    <property type="entry name" value="zf-HC2"/>
    <property type="match status" value="1"/>
</dbReference>
<proteinExistence type="predicted"/>
<evidence type="ECO:0000259" key="1">
    <source>
        <dbReference type="Pfam" id="PF13490"/>
    </source>
</evidence>
<evidence type="ECO:0000313" key="2">
    <source>
        <dbReference type="EMBL" id="SQD93203.1"/>
    </source>
</evidence>
<dbReference type="OrthoDB" id="978644at2"/>
<gene>
    <name evidence="2" type="ORF">BARAN1_1181</name>
</gene>
<dbReference type="Proteomes" id="UP000249818">
    <property type="component" value="Chromosome BARAN1"/>
</dbReference>
<reference evidence="3" key="1">
    <citation type="submission" date="2018-05" db="EMBL/GenBank/DDBJ databases">
        <authorList>
            <person name="Hao L."/>
        </authorList>
    </citation>
    <scope>NUCLEOTIDE SEQUENCE [LARGE SCALE GENOMIC DNA]</scope>
</reference>
<accession>A0A2X3K887</accession>
<sequence length="118" mass="12221">MTCDEARERIPFYAARSLPEPEGAALLGHVVGCELCQGELVAAMRLGHELRAAFARLPGPPARTWLAIAARTVGASLLEVGVGSEIAGLTLAVGATKSGFSVTGSLSLLGREVPVLRI</sequence>
<dbReference type="InterPro" id="IPR027383">
    <property type="entry name" value="Znf_put"/>
</dbReference>
<dbReference type="AlphaFoldDB" id="A0A2X3K887"/>
<keyword evidence="3" id="KW-1185">Reference proteome</keyword>
<dbReference type="KEGG" id="bana:BARAN1_1181"/>
<evidence type="ECO:0000313" key="3">
    <source>
        <dbReference type="Proteomes" id="UP000249818"/>
    </source>
</evidence>
<organism evidence="2 3">
    <name type="scientific">Candidatus Bipolaricaulis anaerobius</name>
    <dbReference type="NCBI Taxonomy" id="2026885"/>
    <lineage>
        <taxon>Bacteria</taxon>
        <taxon>Candidatus Bipolaricaulota</taxon>
        <taxon>Candidatus Bipolaricaulia</taxon>
        <taxon>Candidatus Bipolaricaulales</taxon>
        <taxon>Candidatus Bipolaricaulaceae</taxon>
        <taxon>Candidatus Bipolaricaulis</taxon>
    </lineage>
</organism>
<feature type="domain" description="Putative zinc-finger" evidence="1">
    <location>
        <begin position="3"/>
        <end position="37"/>
    </location>
</feature>
<name>A0A2X3K887_9BACT</name>
<protein>
    <recommendedName>
        <fullName evidence="1">Putative zinc-finger domain-containing protein</fullName>
    </recommendedName>
</protein>